<dbReference type="Gene3D" id="3.20.100.30">
    <property type="entry name" value="VTC, catalytic tunnel domain"/>
    <property type="match status" value="1"/>
</dbReference>
<dbReference type="EMBL" id="JAFBDR010000002">
    <property type="protein sequence ID" value="MBM7570000.1"/>
    <property type="molecule type" value="Genomic_DNA"/>
</dbReference>
<reference evidence="2 3" key="1">
    <citation type="submission" date="2021-01" db="EMBL/GenBank/DDBJ databases">
        <title>Genomic Encyclopedia of Type Strains, Phase IV (KMG-IV): sequencing the most valuable type-strain genomes for metagenomic binning, comparative biology and taxonomic classification.</title>
        <authorList>
            <person name="Goeker M."/>
        </authorList>
    </citation>
    <scope>NUCLEOTIDE SEQUENCE [LARGE SCALE GENOMIC DNA]</scope>
    <source>
        <strain evidence="2 3">DSM 23711</strain>
    </source>
</reference>
<dbReference type="InterPro" id="IPR018966">
    <property type="entry name" value="VTC_domain"/>
</dbReference>
<gene>
    <name evidence="2" type="ORF">JOC48_000478</name>
</gene>
<feature type="domain" description="VTC" evidence="1">
    <location>
        <begin position="19"/>
        <end position="239"/>
    </location>
</feature>
<accession>A0ABS2MWC2</accession>
<evidence type="ECO:0000313" key="2">
    <source>
        <dbReference type="EMBL" id="MBM7570000.1"/>
    </source>
</evidence>
<dbReference type="InterPro" id="IPR042267">
    <property type="entry name" value="VTC_sf"/>
</dbReference>
<dbReference type="Proteomes" id="UP001296943">
    <property type="component" value="Unassembled WGS sequence"/>
</dbReference>
<organism evidence="2 3">
    <name type="scientific">Aquibacillus albus</name>
    <dbReference type="NCBI Taxonomy" id="1168171"/>
    <lineage>
        <taxon>Bacteria</taxon>
        <taxon>Bacillati</taxon>
        <taxon>Bacillota</taxon>
        <taxon>Bacilli</taxon>
        <taxon>Bacillales</taxon>
        <taxon>Bacillaceae</taxon>
        <taxon>Aquibacillus</taxon>
    </lineage>
</organism>
<evidence type="ECO:0000259" key="1">
    <source>
        <dbReference type="Pfam" id="PF09359"/>
    </source>
</evidence>
<evidence type="ECO:0000313" key="3">
    <source>
        <dbReference type="Proteomes" id="UP001296943"/>
    </source>
</evidence>
<keyword evidence="3" id="KW-1185">Reference proteome</keyword>
<name>A0ABS2MWC2_9BACI</name>
<dbReference type="Pfam" id="PF09359">
    <property type="entry name" value="VTC"/>
    <property type="match status" value="1"/>
</dbReference>
<protein>
    <recommendedName>
        <fullName evidence="1">VTC domain-containing protein</fullName>
    </recommendedName>
</protein>
<proteinExistence type="predicted"/>
<sequence length="248" mass="29934">MHRYQPKRQHELSGINKKFRHELKYYINQLDYEILRKRIGTVLPQDKHAVSEKGYLIRSLYFDNIYDDDLYQKSYGLLKRKKIRIRTYNKSDSVIKLERKHRYGEYICKESAPITRAEYSKLRKRDYQFLRDKEGSYLYRDFYLLLRSERLTPKVIVDYTREAYVGEESEVRITFDKQLSASTNSLDVFNPSLVTKEALTFPKLIMEVKFNEYLPSYIRRILHLDSHERSAISKYVICREAGMDFFKQ</sequence>
<comment type="caution">
    <text evidence="2">The sequence shown here is derived from an EMBL/GenBank/DDBJ whole genome shotgun (WGS) entry which is preliminary data.</text>
</comment>
<dbReference type="RefSeq" id="WP_204497445.1">
    <property type="nucleotide sequence ID" value="NZ_JAFBDR010000002.1"/>
</dbReference>
<dbReference type="CDD" id="cd07750">
    <property type="entry name" value="PolyPPase_VTC_like"/>
    <property type="match status" value="1"/>
</dbReference>